<dbReference type="RefSeq" id="XP_025430026.1">
    <property type="nucleotide sequence ID" value="XM_025575320.1"/>
</dbReference>
<feature type="non-terminal residue" evidence="1">
    <location>
        <position position="1"/>
    </location>
</feature>
<proteinExistence type="predicted"/>
<dbReference type="Pfam" id="PF01161">
    <property type="entry name" value="PBP"/>
    <property type="match status" value="1"/>
</dbReference>
<name>A0A318ZCK1_9EURO</name>
<dbReference type="Gene3D" id="3.90.280.10">
    <property type="entry name" value="PEBP-like"/>
    <property type="match status" value="1"/>
</dbReference>
<keyword evidence="2" id="KW-1185">Reference proteome</keyword>
<dbReference type="InterPro" id="IPR035810">
    <property type="entry name" value="PEBP_euk"/>
</dbReference>
<dbReference type="PANTHER" id="PTHR11362:SF82">
    <property type="entry name" value="PHOSPHATIDYLETHANOLAMINE-BINDING PROTEIN 4"/>
    <property type="match status" value="1"/>
</dbReference>
<evidence type="ECO:0008006" key="3">
    <source>
        <dbReference type="Google" id="ProtNLM"/>
    </source>
</evidence>
<accession>A0A318ZCK1</accession>
<dbReference type="GeneID" id="37076548"/>
<protein>
    <recommendedName>
        <fullName evidence="3">PEBP-like protein</fullName>
    </recommendedName>
</protein>
<sequence length="190" mass="19797">THNAPTVHLNETSLSGSGPYLFMMVDPDINTTNPLYVGMHTMVVNLTTSGNTSAEDAVCSYFYPEPTAGAAHNYTFFLFKQPANFTIPKQYAPYLATTSKTPYNRINFPLVEFVKKTALGEPVAANYFKEAAESNATATSSGSSNASTATSTATGSAATSTHEGAAATVGQSGSYLMSVLAVVGALVAAV</sequence>
<dbReference type="AlphaFoldDB" id="A0A318ZCK1"/>
<dbReference type="STRING" id="1450539.A0A318ZCK1"/>
<dbReference type="PANTHER" id="PTHR11362">
    <property type="entry name" value="PHOSPHATIDYLETHANOLAMINE-BINDING PROTEIN"/>
    <property type="match status" value="1"/>
</dbReference>
<dbReference type="EMBL" id="KZ821239">
    <property type="protein sequence ID" value="PYH44044.1"/>
    <property type="molecule type" value="Genomic_DNA"/>
</dbReference>
<dbReference type="Proteomes" id="UP000248349">
    <property type="component" value="Unassembled WGS sequence"/>
</dbReference>
<dbReference type="OrthoDB" id="440553at2759"/>
<dbReference type="InterPro" id="IPR008914">
    <property type="entry name" value="PEBP"/>
</dbReference>
<dbReference type="SUPFAM" id="SSF49777">
    <property type="entry name" value="PEBP-like"/>
    <property type="match status" value="1"/>
</dbReference>
<organism evidence="1 2">
    <name type="scientific">Aspergillus saccharolyticus JOP 1030-1</name>
    <dbReference type="NCBI Taxonomy" id="1450539"/>
    <lineage>
        <taxon>Eukaryota</taxon>
        <taxon>Fungi</taxon>
        <taxon>Dikarya</taxon>
        <taxon>Ascomycota</taxon>
        <taxon>Pezizomycotina</taxon>
        <taxon>Eurotiomycetes</taxon>
        <taxon>Eurotiomycetidae</taxon>
        <taxon>Eurotiales</taxon>
        <taxon>Aspergillaceae</taxon>
        <taxon>Aspergillus</taxon>
        <taxon>Aspergillus subgen. Circumdati</taxon>
    </lineage>
</organism>
<evidence type="ECO:0000313" key="2">
    <source>
        <dbReference type="Proteomes" id="UP000248349"/>
    </source>
</evidence>
<reference evidence="1 2" key="1">
    <citation type="submission" date="2016-12" db="EMBL/GenBank/DDBJ databases">
        <title>The genomes of Aspergillus section Nigri reveals drivers in fungal speciation.</title>
        <authorList>
            <consortium name="DOE Joint Genome Institute"/>
            <person name="Vesth T.C."/>
            <person name="Nybo J."/>
            <person name="Theobald S."/>
            <person name="Brandl J."/>
            <person name="Frisvad J.C."/>
            <person name="Nielsen K.F."/>
            <person name="Lyhne E.K."/>
            <person name="Kogle M.E."/>
            <person name="Kuo A."/>
            <person name="Riley R."/>
            <person name="Clum A."/>
            <person name="Nolan M."/>
            <person name="Lipzen A."/>
            <person name="Salamov A."/>
            <person name="Henrissat B."/>
            <person name="Wiebenga A."/>
            <person name="De Vries R.P."/>
            <person name="Grigoriev I.V."/>
            <person name="Mortensen U.H."/>
            <person name="Andersen M.R."/>
            <person name="Baker S.E."/>
        </authorList>
    </citation>
    <scope>NUCLEOTIDE SEQUENCE [LARGE SCALE GENOMIC DNA]</scope>
    <source>
        <strain evidence="1 2">JOP 1030-1</strain>
    </source>
</reference>
<evidence type="ECO:0000313" key="1">
    <source>
        <dbReference type="EMBL" id="PYH44044.1"/>
    </source>
</evidence>
<dbReference type="CDD" id="cd00866">
    <property type="entry name" value="PEBP_euk"/>
    <property type="match status" value="1"/>
</dbReference>
<dbReference type="InterPro" id="IPR036610">
    <property type="entry name" value="PEBP-like_sf"/>
</dbReference>
<gene>
    <name evidence="1" type="ORF">BP01DRAFT_357973</name>
</gene>